<dbReference type="RefSeq" id="WP_377180280.1">
    <property type="nucleotide sequence ID" value="NZ_JBHUOG010000001.1"/>
</dbReference>
<sequence>MTDFLTAAVLAAAFPDHDRMATGFANAEARLARQAYRARIRDENEYWAGLYGLVLTGRAAA</sequence>
<reference evidence="2" key="1">
    <citation type="journal article" date="2019" name="Int. J. Syst. Evol. Microbiol.">
        <title>The Global Catalogue of Microorganisms (GCM) 10K type strain sequencing project: providing services to taxonomists for standard genome sequencing and annotation.</title>
        <authorList>
            <consortium name="The Broad Institute Genomics Platform"/>
            <consortium name="The Broad Institute Genome Sequencing Center for Infectious Disease"/>
            <person name="Wu L."/>
            <person name="Ma J."/>
        </authorList>
    </citation>
    <scope>NUCLEOTIDE SEQUENCE [LARGE SCALE GENOMIC DNA]</scope>
    <source>
        <strain evidence="2">CCM 7044</strain>
    </source>
</reference>
<dbReference type="EMBL" id="JBHUOG010000001">
    <property type="protein sequence ID" value="MFD2792551.1"/>
    <property type="molecule type" value="Genomic_DNA"/>
</dbReference>
<evidence type="ECO:0000313" key="1">
    <source>
        <dbReference type="EMBL" id="MFD2792551.1"/>
    </source>
</evidence>
<accession>A0ABW5VRB9</accession>
<name>A0ABW5VRB9_9MICO</name>
<evidence type="ECO:0000313" key="2">
    <source>
        <dbReference type="Proteomes" id="UP001597479"/>
    </source>
</evidence>
<dbReference type="Proteomes" id="UP001597479">
    <property type="component" value="Unassembled WGS sequence"/>
</dbReference>
<protein>
    <submittedName>
        <fullName evidence="1">Uncharacterized protein</fullName>
    </submittedName>
</protein>
<keyword evidence="2" id="KW-1185">Reference proteome</keyword>
<comment type="caution">
    <text evidence="1">The sequence shown here is derived from an EMBL/GenBank/DDBJ whole genome shotgun (WGS) entry which is preliminary data.</text>
</comment>
<gene>
    <name evidence="1" type="ORF">ACFS27_03220</name>
</gene>
<proteinExistence type="predicted"/>
<organism evidence="1 2">
    <name type="scientific">Promicromonospora vindobonensis</name>
    <dbReference type="NCBI Taxonomy" id="195748"/>
    <lineage>
        <taxon>Bacteria</taxon>
        <taxon>Bacillati</taxon>
        <taxon>Actinomycetota</taxon>
        <taxon>Actinomycetes</taxon>
        <taxon>Micrococcales</taxon>
        <taxon>Promicromonosporaceae</taxon>
        <taxon>Promicromonospora</taxon>
    </lineage>
</organism>